<protein>
    <submittedName>
        <fullName evidence="1">Uncharacterized protein</fullName>
    </submittedName>
</protein>
<evidence type="ECO:0000313" key="1">
    <source>
        <dbReference type="EMBL" id="GAA3035292.1"/>
    </source>
</evidence>
<dbReference type="EMBL" id="BAAAUF010000012">
    <property type="protein sequence ID" value="GAA3035292.1"/>
    <property type="molecule type" value="Genomic_DNA"/>
</dbReference>
<keyword evidence="2" id="KW-1185">Reference proteome</keyword>
<dbReference type="Proteomes" id="UP001501532">
    <property type="component" value="Unassembled WGS sequence"/>
</dbReference>
<evidence type="ECO:0000313" key="2">
    <source>
        <dbReference type="Proteomes" id="UP001501532"/>
    </source>
</evidence>
<organism evidence="1 2">
    <name type="scientific">Streptomyces glomeratus</name>
    <dbReference type="NCBI Taxonomy" id="284452"/>
    <lineage>
        <taxon>Bacteria</taxon>
        <taxon>Bacillati</taxon>
        <taxon>Actinomycetota</taxon>
        <taxon>Actinomycetes</taxon>
        <taxon>Kitasatosporales</taxon>
        <taxon>Streptomycetaceae</taxon>
        <taxon>Streptomyces</taxon>
    </lineage>
</organism>
<proteinExistence type="predicted"/>
<name>A0ABP6LC58_9ACTN</name>
<accession>A0ABP6LC58</accession>
<dbReference type="RefSeq" id="WP_234515123.1">
    <property type="nucleotide sequence ID" value="NZ_BAAAUF010000012.1"/>
</dbReference>
<reference evidence="2" key="1">
    <citation type="journal article" date="2019" name="Int. J. Syst. Evol. Microbiol.">
        <title>The Global Catalogue of Microorganisms (GCM) 10K type strain sequencing project: providing services to taxonomists for standard genome sequencing and annotation.</title>
        <authorList>
            <consortium name="The Broad Institute Genomics Platform"/>
            <consortium name="The Broad Institute Genome Sequencing Center for Infectious Disease"/>
            <person name="Wu L."/>
            <person name="Ma J."/>
        </authorList>
    </citation>
    <scope>NUCLEOTIDE SEQUENCE [LARGE SCALE GENOMIC DNA]</scope>
    <source>
        <strain evidence="2">JCM 9091</strain>
    </source>
</reference>
<comment type="caution">
    <text evidence="1">The sequence shown here is derived from an EMBL/GenBank/DDBJ whole genome shotgun (WGS) entry which is preliminary data.</text>
</comment>
<sequence>MGVRGAGSAGLGTGRVLTLDSLTRLGRARRTSGAVSRRLALPEDMTVPLGCDAVTVPASYGPLLLSRLPRVGCVYADRADWWWIVPSDSDVAVNWPAPARYSRGALVPDASDGPGLVHRPDDTVPYTPPIPLYLALCQVTGTAPAWSRPLSA</sequence>
<gene>
    <name evidence="1" type="ORF">GCM10010448_17000</name>
</gene>